<accession>F0H2E4</accession>
<dbReference type="EMBL" id="AEXN01000033">
    <property type="protein sequence ID" value="EGC83419.1"/>
    <property type="molecule type" value="Genomic_DNA"/>
</dbReference>
<dbReference type="AlphaFoldDB" id="F0H2E4"/>
<organism evidence="1 2">
    <name type="scientific">Anaerococcus hydrogenalis ACS-025-V-Sch4</name>
    <dbReference type="NCBI Taxonomy" id="879306"/>
    <lineage>
        <taxon>Bacteria</taxon>
        <taxon>Bacillati</taxon>
        <taxon>Bacillota</taxon>
        <taxon>Tissierellia</taxon>
        <taxon>Tissierellales</taxon>
        <taxon>Peptoniphilaceae</taxon>
        <taxon>Anaerococcus</taxon>
    </lineage>
</organism>
<dbReference type="RefSeq" id="WP_004818139.1">
    <property type="nucleotide sequence ID" value="NZ_AEXN01000033.1"/>
</dbReference>
<dbReference type="Proteomes" id="UP000005277">
    <property type="component" value="Unassembled WGS sequence"/>
</dbReference>
<dbReference type="OrthoDB" id="1692299at2"/>
<proteinExistence type="predicted"/>
<name>F0H2E4_9FIRM</name>
<sequence length="72" mass="8404">MTDKKYPVMLTKNEIKVINDAIDSYIASHVKKHCIMSDLYTIIRLNLELKYGITEIEEEESFDRVIDKGVLK</sequence>
<comment type="caution">
    <text evidence="1">The sequence shown here is derived from an EMBL/GenBank/DDBJ whole genome shotgun (WGS) entry which is preliminary data.</text>
</comment>
<evidence type="ECO:0000313" key="2">
    <source>
        <dbReference type="Proteomes" id="UP000005277"/>
    </source>
</evidence>
<evidence type="ECO:0000313" key="1">
    <source>
        <dbReference type="EMBL" id="EGC83419.1"/>
    </source>
</evidence>
<gene>
    <name evidence="1" type="ORF">HMPREF9246_0305</name>
</gene>
<reference evidence="1 2" key="1">
    <citation type="submission" date="2011-01" db="EMBL/GenBank/DDBJ databases">
        <authorList>
            <person name="Durkin A.S."/>
            <person name="Madupu R."/>
            <person name="Torralba M."/>
            <person name="Gillis M."/>
            <person name="Methe B."/>
            <person name="Sutton G."/>
            <person name="Nelson K.E."/>
        </authorList>
    </citation>
    <scope>NUCLEOTIDE SEQUENCE [LARGE SCALE GENOMIC DNA]</scope>
    <source>
        <strain evidence="1 2">ACS-025-V-Sch4</strain>
    </source>
</reference>
<protein>
    <submittedName>
        <fullName evidence="1">Uncharacterized protein</fullName>
    </submittedName>
</protein>
<keyword evidence="2" id="KW-1185">Reference proteome</keyword>